<gene>
    <name evidence="6" type="ORF">C3B54_111475</name>
</gene>
<dbReference type="SMART" id="SM00382">
    <property type="entry name" value="AAA"/>
    <property type="match status" value="1"/>
</dbReference>
<evidence type="ECO:0000259" key="5">
    <source>
        <dbReference type="PROSITE" id="PS50893"/>
    </source>
</evidence>
<keyword evidence="3" id="KW-0547">Nucleotide-binding</keyword>
<dbReference type="InterPro" id="IPR027417">
    <property type="entry name" value="P-loop_NTPase"/>
</dbReference>
<dbReference type="PROSITE" id="PS00211">
    <property type="entry name" value="ABC_TRANSPORTER_1"/>
    <property type="match status" value="1"/>
</dbReference>
<feature type="domain" description="ABC transporter" evidence="5">
    <location>
        <begin position="5"/>
        <end position="230"/>
    </location>
</feature>
<reference evidence="6 7" key="1">
    <citation type="submission" date="2018-02" db="EMBL/GenBank/DDBJ databases">
        <title>Complete genome of the streamlined marine actinobacterium Pontimonas salivibrio CL-TW6 adapted to coastal planktonic lifestype.</title>
        <authorList>
            <person name="Cho B.C."/>
            <person name="Hardies S.C."/>
            <person name="Jang G.I."/>
            <person name="Hwang C.Y."/>
        </authorList>
    </citation>
    <scope>NUCLEOTIDE SEQUENCE [LARGE SCALE GENOMIC DNA]</scope>
    <source>
        <strain evidence="6 7">CL-TW6</strain>
    </source>
</reference>
<evidence type="ECO:0000313" key="6">
    <source>
        <dbReference type="EMBL" id="AVG24416.1"/>
    </source>
</evidence>
<dbReference type="Pfam" id="PF00005">
    <property type="entry name" value="ABC_tran"/>
    <property type="match status" value="1"/>
</dbReference>
<protein>
    <submittedName>
        <fullName evidence="6">ABC-2 transporter ATP-binding protein</fullName>
    </submittedName>
</protein>
<dbReference type="OrthoDB" id="9804819at2"/>
<dbReference type="InterPro" id="IPR017871">
    <property type="entry name" value="ABC_transporter-like_CS"/>
</dbReference>
<dbReference type="AlphaFoldDB" id="A0A2L2BRW5"/>
<keyword evidence="4 6" id="KW-0067">ATP-binding</keyword>
<dbReference type="RefSeq" id="WP_104913895.1">
    <property type="nucleotide sequence ID" value="NZ_CP026923.1"/>
</dbReference>
<dbReference type="PANTHER" id="PTHR43335">
    <property type="entry name" value="ABC TRANSPORTER, ATP-BINDING PROTEIN"/>
    <property type="match status" value="1"/>
</dbReference>
<evidence type="ECO:0000313" key="7">
    <source>
        <dbReference type="Proteomes" id="UP000243077"/>
    </source>
</evidence>
<evidence type="ECO:0000256" key="2">
    <source>
        <dbReference type="ARBA" id="ARBA00022448"/>
    </source>
</evidence>
<evidence type="ECO:0000256" key="3">
    <source>
        <dbReference type="ARBA" id="ARBA00022741"/>
    </source>
</evidence>
<organism evidence="6 7">
    <name type="scientific">Pontimonas salivibrio</name>
    <dbReference type="NCBI Taxonomy" id="1159327"/>
    <lineage>
        <taxon>Bacteria</taxon>
        <taxon>Bacillati</taxon>
        <taxon>Actinomycetota</taxon>
        <taxon>Actinomycetes</taxon>
        <taxon>Micrococcales</taxon>
        <taxon>Microbacteriaceae</taxon>
        <taxon>Pontimonas</taxon>
    </lineage>
</organism>
<name>A0A2L2BRW5_9MICO</name>
<dbReference type="KEGG" id="psai:C3B54_111475"/>
<dbReference type="SUPFAM" id="SSF52540">
    <property type="entry name" value="P-loop containing nucleoside triphosphate hydrolases"/>
    <property type="match status" value="1"/>
</dbReference>
<sequence>MASPVVFSQLTKTYSGTHAVNALSAEIPSGRITGFLGPNGAGKSTTLRCLLGLARPSSGAATVFGSPYRELRNPLNRVGVVLDTKGFQPQLSGGKNLGLMASGMGVSGKRVAELMELVELGGVGKKPVKSYSLGMRQRLSLASALLGDPELLVLDEPANGLDPLGIAWLRAFLRNLQAEGRTVLVSSHQLAEMQNTVDDVLIIHQGALVAHDSLDAVMAGDDSLEAAFLRLTQGGQA</sequence>
<comment type="similarity">
    <text evidence="1">Belongs to the ABC transporter superfamily.</text>
</comment>
<evidence type="ECO:0000256" key="1">
    <source>
        <dbReference type="ARBA" id="ARBA00005417"/>
    </source>
</evidence>
<dbReference type="GO" id="GO:0005524">
    <property type="term" value="F:ATP binding"/>
    <property type="evidence" value="ECO:0007669"/>
    <property type="project" value="UniProtKB-KW"/>
</dbReference>
<dbReference type="EMBL" id="CP026923">
    <property type="protein sequence ID" value="AVG24416.1"/>
    <property type="molecule type" value="Genomic_DNA"/>
</dbReference>
<dbReference type="PROSITE" id="PS50893">
    <property type="entry name" value="ABC_TRANSPORTER_2"/>
    <property type="match status" value="1"/>
</dbReference>
<dbReference type="PANTHER" id="PTHR43335:SF4">
    <property type="entry name" value="ABC TRANSPORTER, ATP-BINDING PROTEIN"/>
    <property type="match status" value="1"/>
</dbReference>
<dbReference type="GO" id="GO:0016887">
    <property type="term" value="F:ATP hydrolysis activity"/>
    <property type="evidence" value="ECO:0007669"/>
    <property type="project" value="InterPro"/>
</dbReference>
<keyword evidence="7" id="KW-1185">Reference proteome</keyword>
<proteinExistence type="inferred from homology"/>
<dbReference type="InterPro" id="IPR003439">
    <property type="entry name" value="ABC_transporter-like_ATP-bd"/>
</dbReference>
<dbReference type="Gene3D" id="3.40.50.300">
    <property type="entry name" value="P-loop containing nucleotide triphosphate hydrolases"/>
    <property type="match status" value="1"/>
</dbReference>
<keyword evidence="2" id="KW-0813">Transport</keyword>
<dbReference type="InterPro" id="IPR003593">
    <property type="entry name" value="AAA+_ATPase"/>
</dbReference>
<dbReference type="Proteomes" id="UP000243077">
    <property type="component" value="Chromosome"/>
</dbReference>
<evidence type="ECO:0000256" key="4">
    <source>
        <dbReference type="ARBA" id="ARBA00022840"/>
    </source>
</evidence>
<accession>A0A2L2BRW5</accession>